<feature type="domain" description="DNA endonuclease activator Ctp1 C-terminal" evidence="5">
    <location>
        <begin position="620"/>
        <end position="652"/>
    </location>
</feature>
<dbReference type="EMBL" id="PZQS01000004">
    <property type="protein sequence ID" value="PVD32223.1"/>
    <property type="molecule type" value="Genomic_DNA"/>
</dbReference>
<dbReference type="InterPro" id="IPR033316">
    <property type="entry name" value="RBBP8-like"/>
</dbReference>
<dbReference type="PANTHER" id="PTHR15107">
    <property type="entry name" value="RETINOBLASTOMA BINDING PROTEIN 8"/>
    <property type="match status" value="1"/>
</dbReference>
<dbReference type="GO" id="GO:0005634">
    <property type="term" value="C:nucleus"/>
    <property type="evidence" value="ECO:0007669"/>
    <property type="project" value="UniProtKB-SubCell"/>
</dbReference>
<dbReference type="InterPro" id="IPR013882">
    <property type="entry name" value="Ctp1_C"/>
</dbReference>
<evidence type="ECO:0000256" key="2">
    <source>
        <dbReference type="ARBA" id="ARBA00022763"/>
    </source>
</evidence>
<evidence type="ECO:0000313" key="7">
    <source>
        <dbReference type="Proteomes" id="UP000245119"/>
    </source>
</evidence>
<feature type="compositionally biased region" description="Polar residues" evidence="4">
    <location>
        <begin position="7"/>
        <end position="32"/>
    </location>
</feature>
<comment type="caution">
    <text evidence="6">The sequence shown here is derived from an EMBL/GenBank/DDBJ whole genome shotgun (WGS) entry which is preliminary data.</text>
</comment>
<dbReference type="OrthoDB" id="5801062at2759"/>
<keyword evidence="3" id="KW-0539">Nucleus</keyword>
<evidence type="ECO:0000256" key="4">
    <source>
        <dbReference type="SAM" id="MobiDB-lite"/>
    </source>
</evidence>
<organism evidence="6 7">
    <name type="scientific">Pomacea canaliculata</name>
    <name type="common">Golden apple snail</name>
    <dbReference type="NCBI Taxonomy" id="400727"/>
    <lineage>
        <taxon>Eukaryota</taxon>
        <taxon>Metazoa</taxon>
        <taxon>Spiralia</taxon>
        <taxon>Lophotrochozoa</taxon>
        <taxon>Mollusca</taxon>
        <taxon>Gastropoda</taxon>
        <taxon>Caenogastropoda</taxon>
        <taxon>Architaenioglossa</taxon>
        <taxon>Ampullarioidea</taxon>
        <taxon>Ampullariidae</taxon>
        <taxon>Pomacea</taxon>
    </lineage>
</organism>
<dbReference type="GO" id="GO:0010792">
    <property type="term" value="P:DNA double-strand break processing involved in repair via single-strand annealing"/>
    <property type="evidence" value="ECO:0007669"/>
    <property type="project" value="TreeGrafter"/>
</dbReference>
<reference evidence="6 7" key="1">
    <citation type="submission" date="2018-04" db="EMBL/GenBank/DDBJ databases">
        <title>The genome of golden apple snail Pomacea canaliculata provides insight into stress tolerance and invasive adaptation.</title>
        <authorList>
            <person name="Liu C."/>
            <person name="Liu B."/>
            <person name="Ren Y."/>
            <person name="Zhang Y."/>
            <person name="Wang H."/>
            <person name="Li S."/>
            <person name="Jiang F."/>
            <person name="Yin L."/>
            <person name="Zhang G."/>
            <person name="Qian W."/>
            <person name="Fan W."/>
        </authorList>
    </citation>
    <scope>NUCLEOTIDE SEQUENCE [LARGE SCALE GENOMIC DNA]</scope>
    <source>
        <strain evidence="6">SZHN2017</strain>
        <tissue evidence="6">Muscle</tissue>
    </source>
</reference>
<gene>
    <name evidence="6" type="ORF">C0Q70_07655</name>
</gene>
<dbReference type="Pfam" id="PF08573">
    <property type="entry name" value="SAE2"/>
    <property type="match status" value="2"/>
</dbReference>
<dbReference type="GO" id="GO:0003684">
    <property type="term" value="F:damaged DNA binding"/>
    <property type="evidence" value="ECO:0007669"/>
    <property type="project" value="TreeGrafter"/>
</dbReference>
<dbReference type="Proteomes" id="UP000245119">
    <property type="component" value="Linkage Group LG4"/>
</dbReference>
<evidence type="ECO:0000313" key="6">
    <source>
        <dbReference type="EMBL" id="PVD32223.1"/>
    </source>
</evidence>
<evidence type="ECO:0000256" key="1">
    <source>
        <dbReference type="ARBA" id="ARBA00004123"/>
    </source>
</evidence>
<name>A0A2T7PFM3_POMCA</name>
<feature type="domain" description="DNA endonuclease activator Ctp1 C-terminal" evidence="5">
    <location>
        <begin position="654"/>
        <end position="689"/>
    </location>
</feature>
<accession>A0A2T7PFM3</accession>
<sequence length="697" mass="77872">MNRGESQRSSSLHSSDGFNVHSSNTQPYSLSHKNPLDGAPSGNAFLASDENTNVHQKNTRIHDEEKKTLRRRLVDSGCNNSASHLTCDSDASQTVHLKMKNNEVTGKEGEINISVESVKPIKNDLTANKISSAGSKLRLTRSRCKRQHDKENIPDSKRCKVSSINSNFLQEKIPQPVNSLSAPQIMRNTSDTANQKGFEEKVATQTKCVPLMPSKKELKKKESSTDSNKRKVLVRNSDLVSQGFKPATVGDATTFTDCDVIIIPETVAGDLESEDTTVAADCDITVIPETVPGDLESEDSNVSKIHDVQSEYVFEGKEVSKTNDGSSCRFTQYDSVDPNKQVDGTTESIVFDRSHSVSKLNRFQKVISCSSLDVISQEPRPVKQSLSLDIISQEPRPVKQSIPLDVISQESRLVEQSMSLDAISQEPRQEIQNSPVFLGHKLDVDDSPSLFDADREEKKSSFRTTCLNVVANQIDPKYTPHTHSPLTPQKSPDSPFLLRRPLCNIQNCQNSLSLPRPTESMSDSSPSQFKFGHRKLTLGLSKGKTKVSKEDCHDVTLDPNLHQSLLKDVTQDNCTTKTPHCSILTANAEHHNSDSPVRDATYLNDSFDVVPRKSKRPEYAYKEVVRKKDKRRQLNGFTCQECIKYYSSIGLSKKEIAVKANHCSRHRAYYNLPRTPENFWTVGFPDSQECEERGYQK</sequence>
<keyword evidence="2" id="KW-0227">DNA damage</keyword>
<protein>
    <recommendedName>
        <fullName evidence="5">DNA endonuclease activator Ctp1 C-terminal domain-containing protein</fullName>
    </recommendedName>
</protein>
<feature type="region of interest" description="Disordered" evidence="4">
    <location>
        <begin position="1"/>
        <end position="68"/>
    </location>
</feature>
<keyword evidence="7" id="KW-1185">Reference proteome</keyword>
<evidence type="ECO:0000259" key="5">
    <source>
        <dbReference type="Pfam" id="PF08573"/>
    </source>
</evidence>
<comment type="subcellular location">
    <subcellularLocation>
        <location evidence="1">Nucleus</location>
    </subcellularLocation>
</comment>
<dbReference type="PANTHER" id="PTHR15107:SF0">
    <property type="entry name" value="DNA ENDONUCLEASE ACTIVATOR CTP1 C-TERMINAL DOMAIN-CONTAINING PROTEIN"/>
    <property type="match status" value="1"/>
</dbReference>
<proteinExistence type="predicted"/>
<dbReference type="AlphaFoldDB" id="A0A2T7PFM3"/>
<dbReference type="STRING" id="400727.A0A2T7PFM3"/>
<evidence type="ECO:0000256" key="3">
    <source>
        <dbReference type="ARBA" id="ARBA00023242"/>
    </source>
</evidence>